<keyword evidence="2" id="KW-1185">Reference proteome</keyword>
<sequence length="48" mass="5096">MVCTSHLAGHSVVIVGSRFVTTVTRGIDRERVVVVFAALLARSNLSVA</sequence>
<dbReference type="GeneID" id="68900446"/>
<proteinExistence type="predicted"/>
<evidence type="ECO:0000313" key="1">
    <source>
        <dbReference type="EMBL" id="MCD8473555.1"/>
    </source>
</evidence>
<evidence type="ECO:0000313" key="2">
    <source>
        <dbReference type="Proteomes" id="UP001430701"/>
    </source>
</evidence>
<accession>A0ABS8TTT9</accession>
<comment type="caution">
    <text evidence="1">The sequence shown here is derived from an EMBL/GenBank/DDBJ whole genome shotgun (WGS) entry which is preliminary data.</text>
</comment>
<gene>
    <name evidence="1" type="ORF">LPH55_08820</name>
</gene>
<organism evidence="1 2">
    <name type="scientific">Xylella taiwanensis</name>
    <dbReference type="NCBI Taxonomy" id="1444770"/>
    <lineage>
        <taxon>Bacteria</taxon>
        <taxon>Pseudomonadati</taxon>
        <taxon>Pseudomonadota</taxon>
        <taxon>Gammaproteobacteria</taxon>
        <taxon>Lysobacterales</taxon>
        <taxon>Lysobacteraceae</taxon>
        <taxon>Xylella</taxon>
    </lineage>
</organism>
<dbReference type="Proteomes" id="UP001430701">
    <property type="component" value="Unassembled WGS sequence"/>
</dbReference>
<protein>
    <submittedName>
        <fullName evidence="1">Uncharacterized protein</fullName>
    </submittedName>
</protein>
<dbReference type="RefSeq" id="WP_160165183.1">
    <property type="nucleotide sequence ID" value="NZ_CP053627.1"/>
</dbReference>
<dbReference type="EMBL" id="JAJPPU010000002">
    <property type="protein sequence ID" value="MCD8473555.1"/>
    <property type="molecule type" value="Genomic_DNA"/>
</dbReference>
<name>A0ABS8TTT9_9GAMM</name>
<reference evidence="1" key="1">
    <citation type="submission" date="2021-11" db="EMBL/GenBank/DDBJ databases">
        <title>Genome sequence of Xylella taiwanensis PLS432.</title>
        <authorList>
            <person name="Weng L.-W."/>
            <person name="Su C.-C."/>
            <person name="Tsai C.-W."/>
            <person name="Kuo C.-H."/>
        </authorList>
    </citation>
    <scope>NUCLEOTIDE SEQUENCE</scope>
    <source>
        <strain evidence="1">PLS432</strain>
    </source>
</reference>